<feature type="domain" description="Glycosyl hydrolase family 95 catalytic" evidence="4">
    <location>
        <begin position="302"/>
        <end position="708"/>
    </location>
</feature>
<protein>
    <submittedName>
        <fullName evidence="5">Glycoside hydrolase family 95 protein</fullName>
    </submittedName>
</protein>
<dbReference type="InterPro" id="IPR012341">
    <property type="entry name" value="6hp_glycosidase-like_sf"/>
</dbReference>
<dbReference type="GO" id="GO:0016787">
    <property type="term" value="F:hydrolase activity"/>
    <property type="evidence" value="ECO:0007669"/>
    <property type="project" value="UniProtKB-KW"/>
</dbReference>
<evidence type="ECO:0000256" key="1">
    <source>
        <dbReference type="SAM" id="SignalP"/>
    </source>
</evidence>
<evidence type="ECO:0000313" key="6">
    <source>
        <dbReference type="Proteomes" id="UP001163981"/>
    </source>
</evidence>
<evidence type="ECO:0000259" key="3">
    <source>
        <dbReference type="Pfam" id="PF21307"/>
    </source>
</evidence>
<feature type="domain" description="Glycosyl hydrolase family 95 N-terminal" evidence="2">
    <location>
        <begin position="36"/>
        <end position="282"/>
    </location>
</feature>
<proteinExistence type="predicted"/>
<dbReference type="PANTHER" id="PTHR31084">
    <property type="entry name" value="ALPHA-L-FUCOSIDASE 2"/>
    <property type="match status" value="1"/>
</dbReference>
<reference evidence="5" key="1">
    <citation type="submission" date="2021-02" db="EMBL/GenBank/DDBJ databases">
        <title>Salinimicrobium sp. nov. isolated from seawater in Tongyeong, Republic of Korea.</title>
        <authorList>
            <person name="Lee S.-J."/>
        </authorList>
    </citation>
    <scope>NUCLEOTIDE SEQUENCE</scope>
    <source>
        <strain evidence="5">HN-2-9-2</strain>
    </source>
</reference>
<dbReference type="Proteomes" id="UP001163981">
    <property type="component" value="Chromosome"/>
</dbReference>
<accession>A0ABY6NUT0</accession>
<dbReference type="EMBL" id="CP069620">
    <property type="protein sequence ID" value="UZH56677.1"/>
    <property type="molecule type" value="Genomic_DNA"/>
</dbReference>
<dbReference type="RefSeq" id="WP_265165307.1">
    <property type="nucleotide sequence ID" value="NZ_CP069620.1"/>
</dbReference>
<dbReference type="Gene3D" id="1.50.10.10">
    <property type="match status" value="1"/>
</dbReference>
<dbReference type="SUPFAM" id="SSF48208">
    <property type="entry name" value="Six-hairpin glycosidases"/>
    <property type="match status" value="1"/>
</dbReference>
<keyword evidence="1" id="KW-0732">Signal</keyword>
<keyword evidence="5" id="KW-0378">Hydrolase</keyword>
<dbReference type="Pfam" id="PF22124">
    <property type="entry name" value="Glyco_hydro_95_cat"/>
    <property type="match status" value="1"/>
</dbReference>
<dbReference type="InterPro" id="IPR027414">
    <property type="entry name" value="GH95_N_dom"/>
</dbReference>
<dbReference type="InterPro" id="IPR054363">
    <property type="entry name" value="GH95_cat"/>
</dbReference>
<evidence type="ECO:0000259" key="2">
    <source>
        <dbReference type="Pfam" id="PF14498"/>
    </source>
</evidence>
<evidence type="ECO:0000259" key="4">
    <source>
        <dbReference type="Pfam" id="PF22124"/>
    </source>
</evidence>
<feature type="domain" description="Alpha fucosidase A-like C-terminal" evidence="3">
    <location>
        <begin position="710"/>
        <end position="785"/>
    </location>
</feature>
<keyword evidence="6" id="KW-1185">Reference proteome</keyword>
<evidence type="ECO:0000313" key="5">
    <source>
        <dbReference type="EMBL" id="UZH56677.1"/>
    </source>
</evidence>
<dbReference type="PANTHER" id="PTHR31084:SF0">
    <property type="entry name" value="ALPHA-L-FUCOSIDASE 2"/>
    <property type="match status" value="1"/>
</dbReference>
<dbReference type="Pfam" id="PF14498">
    <property type="entry name" value="Glyco_hyd_65N_2"/>
    <property type="match status" value="1"/>
</dbReference>
<dbReference type="InterPro" id="IPR049053">
    <property type="entry name" value="AFCA-like_C"/>
</dbReference>
<feature type="signal peptide" evidence="1">
    <location>
        <begin position="1"/>
        <end position="24"/>
    </location>
</feature>
<name>A0ABY6NUT0_9FLAO</name>
<organism evidence="5 6">
    <name type="scientific">Salinimicrobium tongyeongense</name>
    <dbReference type="NCBI Taxonomy" id="2809707"/>
    <lineage>
        <taxon>Bacteria</taxon>
        <taxon>Pseudomonadati</taxon>
        <taxon>Bacteroidota</taxon>
        <taxon>Flavobacteriia</taxon>
        <taxon>Flavobacteriales</taxon>
        <taxon>Flavobacteriaceae</taxon>
        <taxon>Salinimicrobium</taxon>
    </lineage>
</organism>
<feature type="chain" id="PRO_5046133116" evidence="1">
    <location>
        <begin position="25"/>
        <end position="802"/>
    </location>
</feature>
<dbReference type="Pfam" id="PF21307">
    <property type="entry name" value="Glyco_hydro_95_C"/>
    <property type="match status" value="1"/>
</dbReference>
<dbReference type="PIRSF" id="PIRSF007663">
    <property type="entry name" value="UCP007663"/>
    <property type="match status" value="1"/>
</dbReference>
<dbReference type="InterPro" id="IPR016518">
    <property type="entry name" value="Alpha-L-fucosidase"/>
</dbReference>
<dbReference type="InterPro" id="IPR008928">
    <property type="entry name" value="6-hairpin_glycosidase_sf"/>
</dbReference>
<gene>
    <name evidence="5" type="ORF">JRG66_07440</name>
</gene>
<sequence length="802" mass="91310">MRRKIIFSVLVVLSFWLSMKEANAQNLTDSIPKHILWYDTPASEWLEALPIGNGRIGAMVFGDPKNERIQLNEDSMWPGGPDWGNAKGNPEDLQYIRDLIEEGHIEKADKEIVERFSYKGIVRSYQTLGDLYIDFHERGTVENYKRLLNLNTAEVVISYTSEGSAYYQKVFTSAPDDVLIVELGTNAESGMNLTLRLDRPEDEGRPTVSISNPNSSEIAMKGVVTQYGGRVHSQPAPLDYGVQFETVLKTDHEGGTVTPKDGTLILQGVKKATIKLVANTSFYTKDFQNRNREVLDRLLGVGYEKLYQRHVQEHQKYFNRVQLQLGKEKSSNLPTDLRLQNLAKGDEDLDLVSDLFQFGRYLLISSSRPGTNPANLQGLWNENLAAPWNADYHLNVNLQMNYWPAEVTNLSEFHQPLFDFTDRLIERGRITAREQYGIERGAVAHQATDLWASAYMRAEQPYWGSWIHGGGWLAQHYWEHYNFTRDREFLEERAYPAIKSFAEFYLDWLVWDKKSKKWVSFPETSPENSYINEEGKKAAVSFGSAMGHQIIGEVFDNVLTAAEILNIEDDFIAEVREKNKSLFPGIVVGPDNRLLEWNEAYEETEKGHRHLSHLYALHPGNDITHATPHAFAAARNSIDFRLKHGGAGTGWSRAWMINFDARLLDGESAKSNVDKFMQISLAKNLFDLHPPFQIDGNFGFTAGIAEMLLQSHEGFLRILPALPEAWKDGSISGLKARGNTEVDIIWKNGKLKELILKANENRLQKIVYAGREVKVDLPEGKKVRLNAKLQIKNSTYQKKRRL</sequence>